<gene>
    <name evidence="2" type="ORF">IE077_003104</name>
</gene>
<organism evidence="2 3">
    <name type="scientific">Cardiosporidium cionae</name>
    <dbReference type="NCBI Taxonomy" id="476202"/>
    <lineage>
        <taxon>Eukaryota</taxon>
        <taxon>Sar</taxon>
        <taxon>Alveolata</taxon>
        <taxon>Apicomplexa</taxon>
        <taxon>Aconoidasida</taxon>
        <taxon>Nephromycida</taxon>
        <taxon>Cardiosporidium</taxon>
    </lineage>
</organism>
<evidence type="ECO:0000313" key="3">
    <source>
        <dbReference type="Proteomes" id="UP000823046"/>
    </source>
</evidence>
<proteinExistence type="predicted"/>
<accession>A0ABQ7J4D4</accession>
<feature type="region of interest" description="Disordered" evidence="1">
    <location>
        <begin position="472"/>
        <end position="499"/>
    </location>
</feature>
<sequence>MVRIVHVFGLLTDLIRYDGQAMVEQMQNFYVSEEILRLNALHCGIHVFPSPLRLPKTMISTTATSWIKEEMPTPSVYPLSEQTNVPPLKRESTPLLPPLSTPSPLLTVDVALLQLHSVEKPLDWCLSYLDLNKKETLLGGAYEDLVIVDYVDLFCVVALRFIRILEYEASIEPPLNDYLATIRSTALEFLKVFMGFIHPVSRAKETACLLAYPLLIILEKMILSGEILMQVQLLQLLRVIMFKSQVPGSSCSPATQHALNHQFIRSMNHSLLGNALPSSIEDISSSSPATTKELSIEREKYKKSEVRTHTPPLSIQETFPPPTFSEEIGNSIPSPPSHNSSLKIPLPTPFNASHPPLPSSVISLQSFTTHNCLASPTASKNLLTSPSLLSKETTPFLIHTSIPITTEYLGPLLIVAVESKRGKVEEVEEEMEEEMEERWRKKWRRGGGREERWRKREKVEEEMEERWRKKWRRGGGRNGGEVEEERRGDGGGGKINRGKMPHLKVLSDHSKLIPTLLLGINSHYSEASKSSPLESFLEFCTFSLKYIKRSQIDLFAKALLRSFCWLLRKTSEHFNTTCSLHFLNALNAVITCLYEIESGSINRILDPPTETGMFQPIQAISEFFWTKSILSSALGRSSPISSPIEIQPKSVIDSLPEVIESCLMAVEMSLSHLDVTKLFIESSILQPFDTFEKSMGFSATSKEEEEEEDLFTLTVEFYEI</sequence>
<evidence type="ECO:0000256" key="1">
    <source>
        <dbReference type="SAM" id="MobiDB-lite"/>
    </source>
</evidence>
<feature type="compositionally biased region" description="Basic and acidic residues" evidence="1">
    <location>
        <begin position="294"/>
        <end position="308"/>
    </location>
</feature>
<keyword evidence="3" id="KW-1185">Reference proteome</keyword>
<evidence type="ECO:0000313" key="2">
    <source>
        <dbReference type="EMBL" id="KAF8817886.1"/>
    </source>
</evidence>
<reference evidence="2 3" key="1">
    <citation type="journal article" date="2020" name="bioRxiv">
        <title>Metabolic contributions of an alphaproteobacterial endosymbiont in the apicomplexan Cardiosporidium cionae.</title>
        <authorList>
            <person name="Hunter E.S."/>
            <person name="Paight C.J."/>
            <person name="Lane C.E."/>
        </authorList>
    </citation>
    <scope>NUCLEOTIDE SEQUENCE [LARGE SCALE GENOMIC DNA]</scope>
    <source>
        <strain evidence="2">ESH_2018</strain>
    </source>
</reference>
<dbReference type="Proteomes" id="UP000823046">
    <property type="component" value="Unassembled WGS sequence"/>
</dbReference>
<dbReference type="EMBL" id="JADAQX010001274">
    <property type="protein sequence ID" value="KAF8817886.1"/>
    <property type="molecule type" value="Genomic_DNA"/>
</dbReference>
<name>A0ABQ7J4D4_9APIC</name>
<protein>
    <submittedName>
        <fullName evidence="2">Uncharacterized protein</fullName>
    </submittedName>
</protein>
<comment type="caution">
    <text evidence="2">The sequence shown here is derived from an EMBL/GenBank/DDBJ whole genome shotgun (WGS) entry which is preliminary data.</text>
</comment>
<feature type="region of interest" description="Disordered" evidence="1">
    <location>
        <begin position="282"/>
        <end position="320"/>
    </location>
</feature>